<dbReference type="EMBL" id="VCGU01000004">
    <property type="protein sequence ID" value="TRY77391.1"/>
    <property type="molecule type" value="Genomic_DNA"/>
</dbReference>
<dbReference type="OMA" id="WLTTIME"/>
<dbReference type="GO" id="GO:0005789">
    <property type="term" value="C:endoplasmic reticulum membrane"/>
    <property type="evidence" value="ECO:0007669"/>
    <property type="project" value="TreeGrafter"/>
</dbReference>
<evidence type="ECO:0000256" key="3">
    <source>
        <dbReference type="SAM" id="Phobius"/>
    </source>
</evidence>
<dbReference type="InterPro" id="IPR050767">
    <property type="entry name" value="Sel1_AlgK"/>
</dbReference>
<keyword evidence="3" id="KW-1133">Transmembrane helix</keyword>
<evidence type="ECO:0000313" key="4">
    <source>
        <dbReference type="EMBL" id="TRY77391.1"/>
    </source>
</evidence>
<dbReference type="Proteomes" id="UP000318571">
    <property type="component" value="Chromosome 5"/>
</dbReference>
<dbReference type="SMART" id="SM00671">
    <property type="entry name" value="SEL1"/>
    <property type="match status" value="1"/>
</dbReference>
<evidence type="ECO:0000256" key="2">
    <source>
        <dbReference type="SAM" id="MobiDB-lite"/>
    </source>
</evidence>
<dbReference type="Gene3D" id="1.25.40.10">
    <property type="entry name" value="Tetratricopeptide repeat domain"/>
    <property type="match status" value="1"/>
</dbReference>
<evidence type="ECO:0000313" key="5">
    <source>
        <dbReference type="Proteomes" id="UP000318571"/>
    </source>
</evidence>
<dbReference type="InterPro" id="IPR011990">
    <property type="entry name" value="TPR-like_helical_dom_sf"/>
</dbReference>
<feature type="compositionally biased region" description="Basic and acidic residues" evidence="2">
    <location>
        <begin position="10"/>
        <end position="21"/>
    </location>
</feature>
<comment type="caution">
    <text evidence="4">The sequence shown here is derived from an EMBL/GenBank/DDBJ whole genome shotgun (WGS) entry which is preliminary data.</text>
</comment>
<dbReference type="AlphaFoldDB" id="A0A553PI79"/>
<keyword evidence="3" id="KW-0812">Transmembrane</keyword>
<dbReference type="PANTHER" id="PTHR11102">
    <property type="entry name" value="SEL-1-LIKE PROTEIN"/>
    <property type="match status" value="1"/>
</dbReference>
<protein>
    <submittedName>
        <fullName evidence="4">Uncharacterized protein</fullName>
    </submittedName>
</protein>
<keyword evidence="3" id="KW-0472">Membrane</keyword>
<organism evidence="4 5">
    <name type="scientific">Tigriopus californicus</name>
    <name type="common">Marine copepod</name>
    <dbReference type="NCBI Taxonomy" id="6832"/>
    <lineage>
        <taxon>Eukaryota</taxon>
        <taxon>Metazoa</taxon>
        <taxon>Ecdysozoa</taxon>
        <taxon>Arthropoda</taxon>
        <taxon>Crustacea</taxon>
        <taxon>Multicrustacea</taxon>
        <taxon>Hexanauplia</taxon>
        <taxon>Copepoda</taxon>
        <taxon>Harpacticoida</taxon>
        <taxon>Harpacticidae</taxon>
        <taxon>Tigriopus</taxon>
    </lineage>
</organism>
<dbReference type="STRING" id="6832.A0A553PI79"/>
<proteinExistence type="inferred from homology"/>
<feature type="region of interest" description="Disordered" evidence="2">
    <location>
        <begin position="1"/>
        <end position="51"/>
    </location>
</feature>
<dbReference type="PANTHER" id="PTHR11102:SF147">
    <property type="entry name" value="SEL1L ADAPTOR SUBUNIT OF ERAD E3 UBIQUITIN LIGASE"/>
    <property type="match status" value="1"/>
</dbReference>
<name>A0A553PI79_TIGCA</name>
<keyword evidence="5" id="KW-1185">Reference proteome</keyword>
<comment type="similarity">
    <text evidence="1">Belongs to the sel-1 family.</text>
</comment>
<dbReference type="GO" id="GO:0036503">
    <property type="term" value="P:ERAD pathway"/>
    <property type="evidence" value="ECO:0007669"/>
    <property type="project" value="TreeGrafter"/>
</dbReference>
<accession>A0A553PI79</accession>
<evidence type="ECO:0000256" key="1">
    <source>
        <dbReference type="ARBA" id="ARBA00038101"/>
    </source>
</evidence>
<feature type="transmembrane region" description="Helical" evidence="3">
    <location>
        <begin position="96"/>
        <end position="120"/>
    </location>
</feature>
<sequence>MPLVQDTDERDVFTLDSRTGERSVPMAHASSGSSVRSRNGKSTEKAPLLPQGTTRTKYINRNCKRAPRDPASSDLNDVVRFGGKDYLGRIKEPQGWLAVAALCLCLVLCLGLLYYCFFYFHEFHFHLSHAYAKLGHSHAQHVVAQRLLHGKGVEKDEELAMKWFRKASDNGHPHAAYNLAIGHLQGIKTDVFPGEVHDLIRHAHDNGVNEASDVLHNACRNGQCDD</sequence>
<dbReference type="SUPFAM" id="SSF81901">
    <property type="entry name" value="HCP-like"/>
    <property type="match status" value="1"/>
</dbReference>
<dbReference type="Pfam" id="PF08238">
    <property type="entry name" value="Sel1"/>
    <property type="match status" value="2"/>
</dbReference>
<gene>
    <name evidence="4" type="ORF">TCAL_00141</name>
</gene>
<dbReference type="InterPro" id="IPR006597">
    <property type="entry name" value="Sel1-like"/>
</dbReference>
<reference evidence="4 5" key="1">
    <citation type="journal article" date="2018" name="Nat. Ecol. Evol.">
        <title>Genomic signatures of mitonuclear coevolution across populations of Tigriopus californicus.</title>
        <authorList>
            <person name="Barreto F.S."/>
            <person name="Watson E.T."/>
            <person name="Lima T.G."/>
            <person name="Willett C.S."/>
            <person name="Edmands S."/>
            <person name="Li W."/>
            <person name="Burton R.S."/>
        </authorList>
    </citation>
    <scope>NUCLEOTIDE SEQUENCE [LARGE SCALE GENOMIC DNA]</scope>
    <source>
        <strain evidence="4 5">San Diego</strain>
    </source>
</reference>